<dbReference type="InterPro" id="IPR014001">
    <property type="entry name" value="Helicase_ATP-bd"/>
</dbReference>
<dbReference type="Proteomes" id="UP001153714">
    <property type="component" value="Chromosome 4"/>
</dbReference>
<dbReference type="InterPro" id="IPR002464">
    <property type="entry name" value="DNA/RNA_helicase_DEAH_CS"/>
</dbReference>
<keyword evidence="1" id="KW-0378">Hydrolase</keyword>
<dbReference type="InterPro" id="IPR011545">
    <property type="entry name" value="DEAD/DEAH_box_helicase_dom"/>
</dbReference>
<protein>
    <recommendedName>
        <fullName evidence="3">Helicase ATP-binding domain-containing protein</fullName>
    </recommendedName>
</protein>
<dbReference type="PANTHER" id="PTHR18934">
    <property type="entry name" value="ATP-DEPENDENT RNA HELICASE"/>
    <property type="match status" value="1"/>
</dbReference>
<dbReference type="GO" id="GO:0016787">
    <property type="term" value="F:hydrolase activity"/>
    <property type="evidence" value="ECO:0007669"/>
    <property type="project" value="UniProtKB-KW"/>
</dbReference>
<evidence type="ECO:0000313" key="4">
    <source>
        <dbReference type="EMBL" id="CAG9792455.1"/>
    </source>
</evidence>
<dbReference type="SUPFAM" id="SSF52540">
    <property type="entry name" value="P-loop containing nucleoside triphosphate hydrolases"/>
    <property type="match status" value="1"/>
</dbReference>
<dbReference type="PROSITE" id="PS00690">
    <property type="entry name" value="DEAH_ATP_HELICASE"/>
    <property type="match status" value="1"/>
</dbReference>
<name>A0A9N9R9T0_9NEOP</name>
<reference evidence="4" key="2">
    <citation type="submission" date="2022-10" db="EMBL/GenBank/DDBJ databases">
        <authorList>
            <consortium name="ENA_rothamsted_submissions"/>
            <consortium name="culmorum"/>
            <person name="King R."/>
        </authorList>
    </citation>
    <scope>NUCLEOTIDE SEQUENCE</scope>
</reference>
<dbReference type="GO" id="GO:0002151">
    <property type="term" value="F:G-quadruplex RNA binding"/>
    <property type="evidence" value="ECO:0007669"/>
    <property type="project" value="TreeGrafter"/>
</dbReference>
<dbReference type="PROSITE" id="PS51192">
    <property type="entry name" value="HELICASE_ATP_BIND_1"/>
    <property type="match status" value="1"/>
</dbReference>
<keyword evidence="5" id="KW-1185">Reference proteome</keyword>
<evidence type="ECO:0000259" key="3">
    <source>
        <dbReference type="PROSITE" id="PS51192"/>
    </source>
</evidence>
<dbReference type="AlphaFoldDB" id="A0A9N9R9T0"/>
<evidence type="ECO:0000313" key="5">
    <source>
        <dbReference type="Proteomes" id="UP001153714"/>
    </source>
</evidence>
<dbReference type="PANTHER" id="PTHR18934:SF257">
    <property type="entry name" value="ATP-DEPENDENT RNA HELICASE DHX30"/>
    <property type="match status" value="1"/>
</dbReference>
<proteinExistence type="predicted"/>
<keyword evidence="2" id="KW-0547">Nucleotide-binding</keyword>
<dbReference type="Pfam" id="PF00270">
    <property type="entry name" value="DEAD"/>
    <property type="match status" value="1"/>
</dbReference>
<reference evidence="4" key="1">
    <citation type="submission" date="2021-12" db="EMBL/GenBank/DDBJ databases">
        <authorList>
            <person name="King R."/>
        </authorList>
    </citation>
    <scope>NUCLEOTIDE SEQUENCE</scope>
</reference>
<dbReference type="CDD" id="cd17917">
    <property type="entry name" value="DEXHc_RHA-like"/>
    <property type="match status" value="1"/>
</dbReference>
<dbReference type="EMBL" id="OU893335">
    <property type="protein sequence ID" value="CAG9792455.1"/>
    <property type="molecule type" value="Genomic_DNA"/>
</dbReference>
<sequence>MPAAILRSCGVKTNAIVSEPRRVAAIGLAERVASELGDEVGGLVGYQVRLQSKPPRPPCGTVLYCTSGILLRRLQSNPGLNGCSHVIIDEAHERDVNTDITLLLLKRALDINPELKVVIMSATLDVGVFKR</sequence>
<dbReference type="GO" id="GO:0003724">
    <property type="term" value="F:RNA helicase activity"/>
    <property type="evidence" value="ECO:0007669"/>
    <property type="project" value="TreeGrafter"/>
</dbReference>
<dbReference type="GO" id="GO:0005524">
    <property type="term" value="F:ATP binding"/>
    <property type="evidence" value="ECO:0007669"/>
    <property type="project" value="InterPro"/>
</dbReference>
<dbReference type="GO" id="GO:0005634">
    <property type="term" value="C:nucleus"/>
    <property type="evidence" value="ECO:0007669"/>
    <property type="project" value="TreeGrafter"/>
</dbReference>
<dbReference type="OrthoDB" id="5600252at2759"/>
<organism evidence="4 5">
    <name type="scientific">Diatraea saccharalis</name>
    <name type="common">sugarcane borer</name>
    <dbReference type="NCBI Taxonomy" id="40085"/>
    <lineage>
        <taxon>Eukaryota</taxon>
        <taxon>Metazoa</taxon>
        <taxon>Ecdysozoa</taxon>
        <taxon>Arthropoda</taxon>
        <taxon>Hexapoda</taxon>
        <taxon>Insecta</taxon>
        <taxon>Pterygota</taxon>
        <taxon>Neoptera</taxon>
        <taxon>Endopterygota</taxon>
        <taxon>Lepidoptera</taxon>
        <taxon>Glossata</taxon>
        <taxon>Ditrysia</taxon>
        <taxon>Pyraloidea</taxon>
        <taxon>Crambidae</taxon>
        <taxon>Crambinae</taxon>
        <taxon>Diatraea</taxon>
    </lineage>
</organism>
<dbReference type="Gene3D" id="3.40.50.300">
    <property type="entry name" value="P-loop containing nucleotide triphosphate hydrolases"/>
    <property type="match status" value="1"/>
</dbReference>
<feature type="domain" description="Helicase ATP-binding" evidence="3">
    <location>
        <begin position="1"/>
        <end position="131"/>
    </location>
</feature>
<evidence type="ECO:0000256" key="1">
    <source>
        <dbReference type="ARBA" id="ARBA00022801"/>
    </source>
</evidence>
<keyword evidence="2" id="KW-0067">ATP-binding</keyword>
<dbReference type="InterPro" id="IPR027417">
    <property type="entry name" value="P-loop_NTPase"/>
</dbReference>
<keyword evidence="2" id="KW-0347">Helicase</keyword>
<accession>A0A9N9R9T0</accession>
<gene>
    <name evidence="4" type="ORF">DIATSA_LOCUS9982</name>
</gene>
<dbReference type="GO" id="GO:0005737">
    <property type="term" value="C:cytoplasm"/>
    <property type="evidence" value="ECO:0007669"/>
    <property type="project" value="TreeGrafter"/>
</dbReference>
<dbReference type="GO" id="GO:0003678">
    <property type="term" value="F:DNA helicase activity"/>
    <property type="evidence" value="ECO:0007669"/>
    <property type="project" value="TreeGrafter"/>
</dbReference>
<evidence type="ECO:0000256" key="2">
    <source>
        <dbReference type="ARBA" id="ARBA00022806"/>
    </source>
</evidence>